<evidence type="ECO:0000313" key="2">
    <source>
        <dbReference type="Proteomes" id="UP000821865"/>
    </source>
</evidence>
<reference evidence="1" key="1">
    <citation type="submission" date="2020-05" db="EMBL/GenBank/DDBJ databases">
        <title>Large-scale comparative analyses of tick genomes elucidate their genetic diversity and vector capacities.</title>
        <authorList>
            <person name="Jia N."/>
            <person name="Wang J."/>
            <person name="Shi W."/>
            <person name="Du L."/>
            <person name="Sun Y."/>
            <person name="Zhan W."/>
            <person name="Jiang J."/>
            <person name="Wang Q."/>
            <person name="Zhang B."/>
            <person name="Ji P."/>
            <person name="Sakyi L.B."/>
            <person name="Cui X."/>
            <person name="Yuan T."/>
            <person name="Jiang B."/>
            <person name="Yang W."/>
            <person name="Lam T.T.-Y."/>
            <person name="Chang Q."/>
            <person name="Ding S."/>
            <person name="Wang X."/>
            <person name="Zhu J."/>
            <person name="Ruan X."/>
            <person name="Zhao L."/>
            <person name="Wei J."/>
            <person name="Que T."/>
            <person name="Du C."/>
            <person name="Cheng J."/>
            <person name="Dai P."/>
            <person name="Han X."/>
            <person name="Huang E."/>
            <person name="Gao Y."/>
            <person name="Liu J."/>
            <person name="Shao H."/>
            <person name="Ye R."/>
            <person name="Li L."/>
            <person name="Wei W."/>
            <person name="Wang X."/>
            <person name="Wang C."/>
            <person name="Yang T."/>
            <person name="Huo Q."/>
            <person name="Li W."/>
            <person name="Guo W."/>
            <person name="Chen H."/>
            <person name="Zhou L."/>
            <person name="Ni X."/>
            <person name="Tian J."/>
            <person name="Zhou Y."/>
            <person name="Sheng Y."/>
            <person name="Liu T."/>
            <person name="Pan Y."/>
            <person name="Xia L."/>
            <person name="Li J."/>
            <person name="Zhao F."/>
            <person name="Cao W."/>
        </authorList>
    </citation>
    <scope>NUCLEOTIDE SEQUENCE</scope>
    <source>
        <strain evidence="1">Dsil-2018</strain>
    </source>
</reference>
<proteinExistence type="predicted"/>
<sequence length="362" mass="40460">MSSLLEAVDAMPVCSGASLLCEFPFASSGKNLKVWNGKLYQHKCKGTSSKDERRCMSCKYLRKLLVNQRYRKKQAAGKLTRATKLKAKAQTVRRLRNKVKTLDQTIAQLKLENEEIEEGALLSKIDKLPSKQKNAIMQCFEAARRKSLNGMRYNPEWMLECVIMHMKSPRLYEHWSMINSFVERAKFLLCAHHGRTCVGASRTTQGPLRHVAILPPGYDWRKHRGSMWRQREARVILKRSSPTQLGASTTTAWRNAAETRCDRGLDPAELSACISAQECAPRGWRWRRAISDPRLTPGAGSTRPAITPCAGIAPTEDAGGTDGRDRFFSSELSLEHEPGGLPAVGQKWGGGPPSAMPRLVWG</sequence>
<dbReference type="Proteomes" id="UP000821865">
    <property type="component" value="Chromosome 3"/>
</dbReference>
<accession>A0ACB8D332</accession>
<protein>
    <submittedName>
        <fullName evidence="1">Uncharacterized protein</fullName>
    </submittedName>
</protein>
<dbReference type="EMBL" id="CM023472">
    <property type="protein sequence ID" value="KAH7958776.1"/>
    <property type="molecule type" value="Genomic_DNA"/>
</dbReference>
<gene>
    <name evidence="1" type="ORF">HPB49_005032</name>
</gene>
<evidence type="ECO:0000313" key="1">
    <source>
        <dbReference type="EMBL" id="KAH7958776.1"/>
    </source>
</evidence>
<name>A0ACB8D332_DERSI</name>
<comment type="caution">
    <text evidence="1">The sequence shown here is derived from an EMBL/GenBank/DDBJ whole genome shotgun (WGS) entry which is preliminary data.</text>
</comment>
<keyword evidence="2" id="KW-1185">Reference proteome</keyword>
<organism evidence="1 2">
    <name type="scientific">Dermacentor silvarum</name>
    <name type="common">Tick</name>
    <dbReference type="NCBI Taxonomy" id="543639"/>
    <lineage>
        <taxon>Eukaryota</taxon>
        <taxon>Metazoa</taxon>
        <taxon>Ecdysozoa</taxon>
        <taxon>Arthropoda</taxon>
        <taxon>Chelicerata</taxon>
        <taxon>Arachnida</taxon>
        <taxon>Acari</taxon>
        <taxon>Parasitiformes</taxon>
        <taxon>Ixodida</taxon>
        <taxon>Ixodoidea</taxon>
        <taxon>Ixodidae</taxon>
        <taxon>Rhipicephalinae</taxon>
        <taxon>Dermacentor</taxon>
    </lineage>
</organism>